<dbReference type="AlphaFoldDB" id="M5G2V1"/>
<dbReference type="GeneID" id="63689428"/>
<dbReference type="GO" id="GO:0005524">
    <property type="term" value="F:ATP binding"/>
    <property type="evidence" value="ECO:0007669"/>
    <property type="project" value="UniProtKB-UniRule"/>
</dbReference>
<dbReference type="PANTHER" id="PTHR24346">
    <property type="entry name" value="MAP/MICROTUBULE AFFINITY-REGULATING KINASE"/>
    <property type="match status" value="1"/>
</dbReference>
<feature type="binding site" evidence="3">
    <location>
        <position position="48"/>
    </location>
    <ligand>
        <name>ATP</name>
        <dbReference type="ChEBI" id="CHEBI:30616"/>
    </ligand>
</feature>
<feature type="non-terminal residue" evidence="7">
    <location>
        <position position="1"/>
    </location>
</feature>
<dbReference type="SMART" id="SM00220">
    <property type="entry name" value="S_TKc"/>
    <property type="match status" value="1"/>
</dbReference>
<evidence type="ECO:0000256" key="3">
    <source>
        <dbReference type="PROSITE-ProRule" id="PRU10141"/>
    </source>
</evidence>
<dbReference type="InterPro" id="IPR000719">
    <property type="entry name" value="Prot_kinase_dom"/>
</dbReference>
<keyword evidence="7" id="KW-0808">Transferase</keyword>
<proteinExistence type="inferred from homology"/>
<evidence type="ECO:0000313" key="7">
    <source>
        <dbReference type="EMBL" id="EJU03024.1"/>
    </source>
</evidence>
<dbReference type="HOGENOM" id="CLU_000288_63_57_1"/>
<dbReference type="GO" id="GO:0005737">
    <property type="term" value="C:cytoplasm"/>
    <property type="evidence" value="ECO:0007669"/>
    <property type="project" value="TreeGrafter"/>
</dbReference>
<keyword evidence="8" id="KW-1185">Reference proteome</keyword>
<dbReference type="OMA" id="TPLACPK"/>
<organism evidence="7 8">
    <name type="scientific">Dacryopinax primogenitus (strain DJM 731)</name>
    <name type="common">Brown rot fungus</name>
    <dbReference type="NCBI Taxonomy" id="1858805"/>
    <lineage>
        <taxon>Eukaryota</taxon>
        <taxon>Fungi</taxon>
        <taxon>Dikarya</taxon>
        <taxon>Basidiomycota</taxon>
        <taxon>Agaricomycotina</taxon>
        <taxon>Dacrymycetes</taxon>
        <taxon>Dacrymycetales</taxon>
        <taxon>Dacrymycetaceae</taxon>
        <taxon>Dacryopinax</taxon>
    </lineage>
</organism>
<keyword evidence="7" id="KW-0418">Kinase</keyword>
<name>M5G2V1_DACPD</name>
<evidence type="ECO:0000256" key="2">
    <source>
        <dbReference type="ARBA" id="ARBA00022840"/>
    </source>
</evidence>
<keyword evidence="2 3" id="KW-0067">ATP-binding</keyword>
<evidence type="ECO:0000259" key="6">
    <source>
        <dbReference type="PROSITE" id="PS50011"/>
    </source>
</evidence>
<evidence type="ECO:0000256" key="5">
    <source>
        <dbReference type="SAM" id="MobiDB-lite"/>
    </source>
</evidence>
<keyword evidence="4" id="KW-0723">Serine/threonine-protein kinase</keyword>
<dbReference type="PROSITE" id="PS00107">
    <property type="entry name" value="PROTEIN_KINASE_ATP"/>
    <property type="match status" value="1"/>
</dbReference>
<protein>
    <submittedName>
        <fullName evidence="7">Kinase-like protein</fullName>
    </submittedName>
</protein>
<dbReference type="OrthoDB" id="4062651at2759"/>
<gene>
    <name evidence="7" type="ORF">DACRYDRAFT_33129</name>
</gene>
<dbReference type="STRING" id="1858805.M5G2V1"/>
<dbReference type="GO" id="GO:0000226">
    <property type="term" value="P:microtubule cytoskeleton organization"/>
    <property type="evidence" value="ECO:0007669"/>
    <property type="project" value="TreeGrafter"/>
</dbReference>
<feature type="region of interest" description="Disordered" evidence="5">
    <location>
        <begin position="200"/>
        <end position="223"/>
    </location>
</feature>
<feature type="domain" description="Protein kinase" evidence="6">
    <location>
        <begin position="15"/>
        <end position="335"/>
    </location>
</feature>
<dbReference type="InterPro" id="IPR017441">
    <property type="entry name" value="Protein_kinase_ATP_BS"/>
</dbReference>
<dbReference type="InterPro" id="IPR011009">
    <property type="entry name" value="Kinase-like_dom_sf"/>
</dbReference>
<dbReference type="GO" id="GO:0004674">
    <property type="term" value="F:protein serine/threonine kinase activity"/>
    <property type="evidence" value="ECO:0007669"/>
    <property type="project" value="UniProtKB-KW"/>
</dbReference>
<dbReference type="EMBL" id="JH795860">
    <property type="protein sequence ID" value="EJU03024.1"/>
    <property type="molecule type" value="Genomic_DNA"/>
</dbReference>
<dbReference type="GO" id="GO:0035556">
    <property type="term" value="P:intracellular signal transduction"/>
    <property type="evidence" value="ECO:0007669"/>
    <property type="project" value="TreeGrafter"/>
</dbReference>
<comment type="similarity">
    <text evidence="4">Belongs to the protein kinase superfamily.</text>
</comment>
<dbReference type="RefSeq" id="XP_040629918.1">
    <property type="nucleotide sequence ID" value="XM_040774366.1"/>
</dbReference>
<dbReference type="PROSITE" id="PS50011">
    <property type="entry name" value="PROTEIN_KINASE_DOM"/>
    <property type="match status" value="1"/>
</dbReference>
<evidence type="ECO:0000313" key="8">
    <source>
        <dbReference type="Proteomes" id="UP000030653"/>
    </source>
</evidence>
<dbReference type="PROSITE" id="PS00108">
    <property type="entry name" value="PROTEIN_KINASE_ST"/>
    <property type="match status" value="1"/>
</dbReference>
<evidence type="ECO:0000256" key="1">
    <source>
        <dbReference type="ARBA" id="ARBA00022741"/>
    </source>
</evidence>
<reference evidence="7 8" key="1">
    <citation type="journal article" date="2012" name="Science">
        <title>The Paleozoic origin of enzymatic lignin decomposition reconstructed from 31 fungal genomes.</title>
        <authorList>
            <person name="Floudas D."/>
            <person name="Binder M."/>
            <person name="Riley R."/>
            <person name="Barry K."/>
            <person name="Blanchette R.A."/>
            <person name="Henrissat B."/>
            <person name="Martinez A.T."/>
            <person name="Otillar R."/>
            <person name="Spatafora J.W."/>
            <person name="Yadav J.S."/>
            <person name="Aerts A."/>
            <person name="Benoit I."/>
            <person name="Boyd A."/>
            <person name="Carlson A."/>
            <person name="Copeland A."/>
            <person name="Coutinho P.M."/>
            <person name="de Vries R.P."/>
            <person name="Ferreira P."/>
            <person name="Findley K."/>
            <person name="Foster B."/>
            <person name="Gaskell J."/>
            <person name="Glotzer D."/>
            <person name="Gorecki P."/>
            <person name="Heitman J."/>
            <person name="Hesse C."/>
            <person name="Hori C."/>
            <person name="Igarashi K."/>
            <person name="Jurgens J.A."/>
            <person name="Kallen N."/>
            <person name="Kersten P."/>
            <person name="Kohler A."/>
            <person name="Kuees U."/>
            <person name="Kumar T.K.A."/>
            <person name="Kuo A."/>
            <person name="LaButti K."/>
            <person name="Larrondo L.F."/>
            <person name="Lindquist E."/>
            <person name="Ling A."/>
            <person name="Lombard V."/>
            <person name="Lucas S."/>
            <person name="Lundell T."/>
            <person name="Martin R."/>
            <person name="McLaughlin D.J."/>
            <person name="Morgenstern I."/>
            <person name="Morin E."/>
            <person name="Murat C."/>
            <person name="Nagy L.G."/>
            <person name="Nolan M."/>
            <person name="Ohm R.A."/>
            <person name="Patyshakuliyeva A."/>
            <person name="Rokas A."/>
            <person name="Ruiz-Duenas F.J."/>
            <person name="Sabat G."/>
            <person name="Salamov A."/>
            <person name="Samejima M."/>
            <person name="Schmutz J."/>
            <person name="Slot J.C."/>
            <person name="St John F."/>
            <person name="Stenlid J."/>
            <person name="Sun H."/>
            <person name="Sun S."/>
            <person name="Syed K."/>
            <person name="Tsang A."/>
            <person name="Wiebenga A."/>
            <person name="Young D."/>
            <person name="Pisabarro A."/>
            <person name="Eastwood D.C."/>
            <person name="Martin F."/>
            <person name="Cullen D."/>
            <person name="Grigoriev I.V."/>
            <person name="Hibbett D.S."/>
        </authorList>
    </citation>
    <scope>NUCLEOTIDE SEQUENCE [LARGE SCALE GENOMIC DNA]</scope>
    <source>
        <strain evidence="7 8">DJM-731 SS1</strain>
    </source>
</reference>
<dbReference type="PANTHER" id="PTHR24346:SF76">
    <property type="entry name" value="NON-SPECIFIC SERINE_THREONINE PROTEIN KINASE"/>
    <property type="match status" value="1"/>
</dbReference>
<dbReference type="SUPFAM" id="SSF56112">
    <property type="entry name" value="Protein kinase-like (PK-like)"/>
    <property type="match status" value="1"/>
</dbReference>
<dbReference type="Pfam" id="PF00069">
    <property type="entry name" value="Pkinase"/>
    <property type="match status" value="2"/>
</dbReference>
<accession>M5G2V1</accession>
<feature type="non-terminal residue" evidence="7">
    <location>
        <position position="335"/>
    </location>
</feature>
<keyword evidence="1 3" id="KW-0547">Nucleotide-binding</keyword>
<evidence type="ECO:0000256" key="4">
    <source>
        <dbReference type="RuleBase" id="RU000304"/>
    </source>
</evidence>
<dbReference type="InterPro" id="IPR008271">
    <property type="entry name" value="Ser/Thr_kinase_AS"/>
</dbReference>
<dbReference type="Gene3D" id="1.10.510.10">
    <property type="entry name" value="Transferase(Phosphotransferase) domain 1"/>
    <property type="match status" value="1"/>
</dbReference>
<dbReference type="Proteomes" id="UP000030653">
    <property type="component" value="Unassembled WGS sequence"/>
</dbReference>
<sequence>PKPTNDEDGQVVGDYTLGRVIGTGAFSEVRRAVNNLKGTVVAVKAIRKGQTPSSGTGGCQELAERESALWFGLSHENILPLFATFDTPYTVYLVMLYCPAGSLLQLLNDTHRPGAGSGLPQPEAERLFAQIVCGVTYLHRTAQIVHSDLKLENVLLDSEGRCRIADFGLARHIGDPAMELAHAEQEGERNAAGGLVRARTWQARHSSPAPGKRRPLAGGRQTFHPGSLEYAAPELLRPAPSFTSVSASSSTPHNPEDVANPAQDIWALGCILFALLTGLLPFTDSFQPRLQMKIVRGTWSVPADIGRRAEELLKGCLCMDVQERWDVGAVAECAW</sequence>